<feature type="region of interest" description="Disordered" evidence="1">
    <location>
        <begin position="1"/>
        <end position="37"/>
    </location>
</feature>
<evidence type="ECO:0000313" key="3">
    <source>
        <dbReference type="Proteomes" id="UP000032702"/>
    </source>
</evidence>
<dbReference type="EMBL" id="AAMD01000033">
    <property type="protein sequence ID" value="EAU67444.1"/>
    <property type="molecule type" value="Genomic_DNA"/>
</dbReference>
<feature type="region of interest" description="Disordered" evidence="1">
    <location>
        <begin position="54"/>
        <end position="78"/>
    </location>
</feature>
<organism evidence="2 3">
    <name type="scientific">Stigmatella aurantiaca (strain DW4/3-1)</name>
    <dbReference type="NCBI Taxonomy" id="378806"/>
    <lineage>
        <taxon>Bacteria</taxon>
        <taxon>Pseudomonadati</taxon>
        <taxon>Myxococcota</taxon>
        <taxon>Myxococcia</taxon>
        <taxon>Myxococcales</taxon>
        <taxon>Cystobacterineae</taxon>
        <taxon>Archangiaceae</taxon>
        <taxon>Stigmatella</taxon>
    </lineage>
</organism>
<comment type="caution">
    <text evidence="2">The sequence shown here is derived from an EMBL/GenBank/DDBJ whole genome shotgun (WGS) entry which is preliminary data.</text>
</comment>
<evidence type="ECO:0000313" key="2">
    <source>
        <dbReference type="EMBL" id="EAU67444.1"/>
    </source>
</evidence>
<dbReference type="Proteomes" id="UP000032702">
    <property type="component" value="Unassembled WGS sequence"/>
</dbReference>
<reference evidence="2 3" key="1">
    <citation type="submission" date="2006-04" db="EMBL/GenBank/DDBJ databases">
        <authorList>
            <person name="Nierman W.C."/>
        </authorList>
    </citation>
    <scope>NUCLEOTIDE SEQUENCE [LARGE SCALE GENOMIC DNA]</scope>
    <source>
        <strain evidence="2 3">DW4/3-1</strain>
    </source>
</reference>
<evidence type="ECO:0000256" key="1">
    <source>
        <dbReference type="SAM" id="MobiDB-lite"/>
    </source>
</evidence>
<name>Q095M9_STIAD</name>
<feature type="compositionally biased region" description="Basic and acidic residues" evidence="1">
    <location>
        <begin position="11"/>
        <end position="31"/>
    </location>
</feature>
<feature type="compositionally biased region" description="Basic and acidic residues" evidence="1">
    <location>
        <begin position="61"/>
        <end position="73"/>
    </location>
</feature>
<sequence>MSGGGRAFRSAAREPHGDARLGGHEEPRDEPGLIPGLAVQPEPLQQHRDDHLRLGPGEVRANTDSRSGAKGEIGEPVPPLGALRAKPLGLEVVRVRPEPGIAVERPLAHEDVGARGNHIVVVLQLPDGGAAHGEGRGVDAQGLFEAPPGVVQLGQVFVRDHAAIAEDGVPLLVHPLQRLGVLGQQIEREGEAVRRGVMSRQEEVHELVTELLVAHPLARLLVHGAHVHREQILAVVVPALPPLGDDAVDDGVQGAPGLLILAVLPGGDELGQGHHRPQQVDRIALQDIEVLDDFIRARADVRREQTEQHDAERQALHLPGDVDRLSGACLPFDDGLRDRLLHDAFEGGDAGAAEGRVGHPPLALPGVARQGREPCADGGAQLLHDLGALGEILLRVQQDGLHQLWLGDEIGIHPWHVDDVSIVPGEAADEGQGIAQHLGSDPQEWPSLRSGNLRRSGLHVSSLLLKQGLGWSSRFGIAPRVLGSAAREDARSLIHGEEVDGERHVQGADIMPPSRGQEDHFSRPELAIDVPGVAQLGELLEVRSADIDITRLVEGIAIHAARVQEARLVRGKEPQVLAAPYLGKEVVDEIPVHVGDRPGRAQPELGPDEGFRTEEGRVLDELHEAGVQGVGGEVGWKLTGRQRRGIEQDRVDVLAQGHLHVRASGGGALLGRGGPGRLGGRLRARGPHEDGHGKLTESVPEGVRRERRRPPTLHGPLDDDGLAARGEVALELFPREILHALDLGHVVELAP</sequence>
<gene>
    <name evidence="2" type="ORF">STIAU_1673</name>
</gene>
<feature type="region of interest" description="Disordered" evidence="1">
    <location>
        <begin position="681"/>
        <end position="720"/>
    </location>
</feature>
<dbReference type="AlphaFoldDB" id="Q095M9"/>
<protein>
    <submittedName>
        <fullName evidence="2">Uncharacterized protein</fullName>
    </submittedName>
</protein>
<accession>Q095M9</accession>
<feature type="compositionally biased region" description="Basic and acidic residues" evidence="1">
    <location>
        <begin position="686"/>
        <end position="695"/>
    </location>
</feature>
<proteinExistence type="predicted"/>